<keyword evidence="2" id="KW-1185">Reference proteome</keyword>
<comment type="caution">
    <text evidence="1">The sequence shown here is derived from an EMBL/GenBank/DDBJ whole genome shotgun (WGS) entry which is preliminary data.</text>
</comment>
<dbReference type="AlphaFoldDB" id="A0AAD7H7J5"/>
<dbReference type="SUPFAM" id="SSF52047">
    <property type="entry name" value="RNI-like"/>
    <property type="match status" value="1"/>
</dbReference>
<proteinExistence type="predicted"/>
<reference evidence="1" key="1">
    <citation type="submission" date="2023-03" db="EMBL/GenBank/DDBJ databases">
        <title>Massive genome expansion in bonnet fungi (Mycena s.s.) driven by repeated elements and novel gene families across ecological guilds.</title>
        <authorList>
            <consortium name="Lawrence Berkeley National Laboratory"/>
            <person name="Harder C.B."/>
            <person name="Miyauchi S."/>
            <person name="Viragh M."/>
            <person name="Kuo A."/>
            <person name="Thoen E."/>
            <person name="Andreopoulos B."/>
            <person name="Lu D."/>
            <person name="Skrede I."/>
            <person name="Drula E."/>
            <person name="Henrissat B."/>
            <person name="Morin E."/>
            <person name="Kohler A."/>
            <person name="Barry K."/>
            <person name="LaButti K."/>
            <person name="Morin E."/>
            <person name="Salamov A."/>
            <person name="Lipzen A."/>
            <person name="Mereny Z."/>
            <person name="Hegedus B."/>
            <person name="Baldrian P."/>
            <person name="Stursova M."/>
            <person name="Weitz H."/>
            <person name="Taylor A."/>
            <person name="Grigoriev I.V."/>
            <person name="Nagy L.G."/>
            <person name="Martin F."/>
            <person name="Kauserud H."/>
        </authorList>
    </citation>
    <scope>NUCLEOTIDE SEQUENCE</scope>
    <source>
        <strain evidence="1">CBHHK182m</strain>
    </source>
</reference>
<dbReference type="Proteomes" id="UP001215598">
    <property type="component" value="Unassembled WGS sequence"/>
</dbReference>
<protein>
    <submittedName>
        <fullName evidence="1">Uncharacterized protein</fullName>
    </submittedName>
</protein>
<evidence type="ECO:0000313" key="2">
    <source>
        <dbReference type="Proteomes" id="UP001215598"/>
    </source>
</evidence>
<sequence>MSTEGFRFPLDMEREILETAAAIHPKTIPTLLRACHRIHSWLEPLLYSVIITTEPDDPVFDAIQRKSPAFLQNAVRHVFLGANAVKAAAEHLLPHCSGITSLCFDAFVDRSILGLLANNTHIRKFNISVALDPSILKQPMFLSISHLDIYRDSPVPTKWDDDWCLLASPSLPALTHLCLSDTISVFLLDEVLAGCPRLRVVITAFWRERDWHRALAFANGLTTEDPRAVVMVSGDYTEDWERGARGGEDFWIRAEMFVARKRAGEIEENHYFMG</sequence>
<dbReference type="Gene3D" id="3.80.10.10">
    <property type="entry name" value="Ribonuclease Inhibitor"/>
    <property type="match status" value="1"/>
</dbReference>
<evidence type="ECO:0000313" key="1">
    <source>
        <dbReference type="EMBL" id="KAJ7714012.1"/>
    </source>
</evidence>
<dbReference type="EMBL" id="JARKIB010000332">
    <property type="protein sequence ID" value="KAJ7714012.1"/>
    <property type="molecule type" value="Genomic_DNA"/>
</dbReference>
<accession>A0AAD7H7J5</accession>
<dbReference type="InterPro" id="IPR032675">
    <property type="entry name" value="LRR_dom_sf"/>
</dbReference>
<organism evidence="1 2">
    <name type="scientific">Mycena metata</name>
    <dbReference type="NCBI Taxonomy" id="1033252"/>
    <lineage>
        <taxon>Eukaryota</taxon>
        <taxon>Fungi</taxon>
        <taxon>Dikarya</taxon>
        <taxon>Basidiomycota</taxon>
        <taxon>Agaricomycotina</taxon>
        <taxon>Agaricomycetes</taxon>
        <taxon>Agaricomycetidae</taxon>
        <taxon>Agaricales</taxon>
        <taxon>Marasmiineae</taxon>
        <taxon>Mycenaceae</taxon>
        <taxon>Mycena</taxon>
    </lineage>
</organism>
<gene>
    <name evidence="1" type="ORF">B0H16DRAFT_532709</name>
</gene>
<name>A0AAD7H7J5_9AGAR</name>